<comment type="caution">
    <text evidence="3">The sequence shown here is derived from an EMBL/GenBank/DDBJ whole genome shotgun (WGS) entry which is preliminary data.</text>
</comment>
<feature type="compositionally biased region" description="Basic and acidic residues" evidence="1">
    <location>
        <begin position="291"/>
        <end position="303"/>
    </location>
</feature>
<feature type="region of interest" description="Disordered" evidence="1">
    <location>
        <begin position="280"/>
        <end position="314"/>
    </location>
</feature>
<feature type="domain" description="DUF4246" evidence="2">
    <location>
        <begin position="70"/>
        <end position="245"/>
    </location>
</feature>
<dbReference type="InterPro" id="IPR025340">
    <property type="entry name" value="DUF4246"/>
</dbReference>
<evidence type="ECO:0000313" key="4">
    <source>
        <dbReference type="Proteomes" id="UP000605986"/>
    </source>
</evidence>
<dbReference type="PANTHER" id="PTHR33119">
    <property type="entry name" value="IFI3P"/>
    <property type="match status" value="1"/>
</dbReference>
<dbReference type="InterPro" id="IPR049192">
    <property type="entry name" value="DUF4246_C"/>
</dbReference>
<protein>
    <recommendedName>
        <fullName evidence="2">DUF4246 domain-containing protein</fullName>
    </recommendedName>
</protein>
<evidence type="ECO:0000313" key="3">
    <source>
        <dbReference type="EMBL" id="KAF4443981.1"/>
    </source>
</evidence>
<reference evidence="3" key="1">
    <citation type="submission" date="2020-01" db="EMBL/GenBank/DDBJ databases">
        <title>Identification and distribution of gene clusters putatively required for synthesis of sphingolipid metabolism inhibitors in phylogenetically diverse species of the filamentous fungus Fusarium.</title>
        <authorList>
            <person name="Kim H.-S."/>
            <person name="Busman M."/>
            <person name="Brown D.W."/>
            <person name="Divon H."/>
            <person name="Uhlig S."/>
            <person name="Proctor R.H."/>
        </authorList>
    </citation>
    <scope>NUCLEOTIDE SEQUENCE</scope>
    <source>
        <strain evidence="3">NRRL 53441</strain>
    </source>
</reference>
<evidence type="ECO:0000259" key="2">
    <source>
        <dbReference type="Pfam" id="PF14033"/>
    </source>
</evidence>
<dbReference type="Pfam" id="PF14033">
    <property type="entry name" value="DUF4246"/>
    <property type="match status" value="1"/>
</dbReference>
<dbReference type="AlphaFoldDB" id="A0A8H4K5P3"/>
<dbReference type="Proteomes" id="UP000605986">
    <property type="component" value="Unassembled WGS sequence"/>
</dbReference>
<dbReference type="OrthoDB" id="415532at2759"/>
<dbReference type="EMBL" id="JAADJG010000559">
    <property type="protein sequence ID" value="KAF4443981.1"/>
    <property type="molecule type" value="Genomic_DNA"/>
</dbReference>
<dbReference type="PANTHER" id="PTHR33119:SF1">
    <property type="entry name" value="FE2OG DIOXYGENASE DOMAIN-CONTAINING PROTEIN"/>
    <property type="match status" value="1"/>
</dbReference>
<sequence>MLDKIDPQTVGRYPGLGMNRRYHAQNHGEEEVFPIGIHNNYYGANSDILLVREVAMMIVMNQLTEKPNWHIKVFDDTITEEWIQEVVKTDNFINEPLHNRLQAPFVKLKEDQKEDPDWHHQRDGARSCAPISSLYPLIYDRFRVFRDEVVGVEDAIDQWSGKGDVIPKERVDVPLHYDNRYGSDFATIIGGSNIRDEFWSDTYQWLPSNVKFLKDRSVKFTSYINNLHPTKHPDIYRTIEDLCRQNYKFVSGGRTKPRFPRTSKPDDENEADWTPTIESIIPPEIDNGEGEDQKGDPAIERIRGRGGYLNRRNPKVKVREEIRELLQPEAPEFEAWDYGVKPGESLRERFKDI</sequence>
<name>A0A8H4K5P3_9HYPO</name>
<accession>A0A8H4K5P3</accession>
<keyword evidence="4" id="KW-1185">Reference proteome</keyword>
<organism evidence="3 4">
    <name type="scientific">Fusarium austroafricanum</name>
    <dbReference type="NCBI Taxonomy" id="2364996"/>
    <lineage>
        <taxon>Eukaryota</taxon>
        <taxon>Fungi</taxon>
        <taxon>Dikarya</taxon>
        <taxon>Ascomycota</taxon>
        <taxon>Pezizomycotina</taxon>
        <taxon>Sordariomycetes</taxon>
        <taxon>Hypocreomycetidae</taxon>
        <taxon>Hypocreales</taxon>
        <taxon>Nectriaceae</taxon>
        <taxon>Fusarium</taxon>
        <taxon>Fusarium concolor species complex</taxon>
    </lineage>
</organism>
<evidence type="ECO:0000256" key="1">
    <source>
        <dbReference type="SAM" id="MobiDB-lite"/>
    </source>
</evidence>
<gene>
    <name evidence="3" type="ORF">F53441_11276</name>
</gene>
<proteinExistence type="predicted"/>